<evidence type="ECO:0000313" key="5">
    <source>
        <dbReference type="EMBL" id="PKA66305.1"/>
    </source>
</evidence>
<dbReference type="AlphaFoldDB" id="A0A2I0BER9"/>
<dbReference type="Pfam" id="PF13812">
    <property type="entry name" value="PPR_3"/>
    <property type="match status" value="1"/>
</dbReference>
<feature type="repeat" description="PPR" evidence="3">
    <location>
        <begin position="314"/>
        <end position="348"/>
    </location>
</feature>
<dbReference type="PANTHER" id="PTHR47447">
    <property type="entry name" value="OS03G0856100 PROTEIN"/>
    <property type="match status" value="1"/>
</dbReference>
<comment type="similarity">
    <text evidence="1">Belongs to the PPR family. P subfamily.</text>
</comment>
<evidence type="ECO:0000259" key="4">
    <source>
        <dbReference type="Pfam" id="PF17177"/>
    </source>
</evidence>
<dbReference type="PROSITE" id="PS51375">
    <property type="entry name" value="PPR"/>
    <property type="match status" value="8"/>
</dbReference>
<dbReference type="SUPFAM" id="SSF48452">
    <property type="entry name" value="TPR-like"/>
    <property type="match status" value="1"/>
</dbReference>
<sequence length="568" mass="64542">MVELLGFCSVIRLSAYDARAECYSGLKSGKVDMRFFKRGLAFSSTEQRILRNPSLQHPRRCLETPLILRYGLVCTGEKRFQANTEEAGSVVFDKNENEEGGVISKEIHVEIEHMDPFSYLESGFMLSEFKVHFLEERDEEILSNRILTLSRSNKSRSALELYLSMVFTGLRTDAHACNSLLACLIRNSLINNVLLVFETIRKRGLATSHTYSLVLKAVASSRGHEQALEMFNSLESEGEMQKFDIVVYNTMISICGKAKTWIGAEKLWRKFHQNNVNGTIITYSLLISTFVQCGQTELALDAYHEMIMQGLVPDENIMKAIVASCSKDGKWDMALSTLRRMIDSGIKPSVIAYNSVINCLGKAGEADLAFKVYELMKSTDQAADIHTWSALLCALYRSKRYSDALKLFESIRSQQILPLNALLYYTVLMCCQKMGLWERSLQLLWQMETSGIEMSTLPYNHVIHACESARRPEVALQVYQHMRDQKREPDMFTHLSLIRICIWGCLWTELEIILEFVPLDASICNALVQGFCLRGKTTLAKNMYQKMHDIGVKPDGKTRALMLQHLSS</sequence>
<reference evidence="5 6" key="1">
    <citation type="journal article" date="2017" name="Nature">
        <title>The Apostasia genome and the evolution of orchids.</title>
        <authorList>
            <person name="Zhang G.Q."/>
            <person name="Liu K.W."/>
            <person name="Li Z."/>
            <person name="Lohaus R."/>
            <person name="Hsiao Y.Y."/>
            <person name="Niu S.C."/>
            <person name="Wang J.Y."/>
            <person name="Lin Y.C."/>
            <person name="Xu Q."/>
            <person name="Chen L.J."/>
            <person name="Yoshida K."/>
            <person name="Fujiwara S."/>
            <person name="Wang Z.W."/>
            <person name="Zhang Y.Q."/>
            <person name="Mitsuda N."/>
            <person name="Wang M."/>
            <person name="Liu G.H."/>
            <person name="Pecoraro L."/>
            <person name="Huang H.X."/>
            <person name="Xiao X.J."/>
            <person name="Lin M."/>
            <person name="Wu X.Y."/>
            <person name="Wu W.L."/>
            <person name="Chen Y.Y."/>
            <person name="Chang S.B."/>
            <person name="Sakamoto S."/>
            <person name="Ohme-Takagi M."/>
            <person name="Yagi M."/>
            <person name="Zeng S.J."/>
            <person name="Shen C.Y."/>
            <person name="Yeh C.M."/>
            <person name="Luo Y.B."/>
            <person name="Tsai W.C."/>
            <person name="Van de Peer Y."/>
            <person name="Liu Z.J."/>
        </authorList>
    </citation>
    <scope>NUCLEOTIDE SEQUENCE [LARGE SCALE GENOMIC DNA]</scope>
    <source>
        <strain evidence="6">cv. Shenzhen</strain>
        <tissue evidence="5">Stem</tissue>
    </source>
</reference>
<feature type="repeat" description="PPR" evidence="3">
    <location>
        <begin position="420"/>
        <end position="454"/>
    </location>
</feature>
<dbReference type="InterPro" id="IPR011990">
    <property type="entry name" value="TPR-like_helical_dom_sf"/>
</dbReference>
<feature type="repeat" description="PPR" evidence="3">
    <location>
        <begin position="384"/>
        <end position="418"/>
    </location>
</feature>
<dbReference type="Pfam" id="PF01535">
    <property type="entry name" value="PPR"/>
    <property type="match status" value="1"/>
</dbReference>
<proteinExistence type="inferred from homology"/>
<evidence type="ECO:0000256" key="1">
    <source>
        <dbReference type="ARBA" id="ARBA00007626"/>
    </source>
</evidence>
<dbReference type="Proteomes" id="UP000236161">
    <property type="component" value="Unassembled WGS sequence"/>
</dbReference>
<accession>A0A2I0BER9</accession>
<keyword evidence="5" id="KW-0808">Transferase</keyword>
<organism evidence="5 6">
    <name type="scientific">Apostasia shenzhenica</name>
    <dbReference type="NCBI Taxonomy" id="1088818"/>
    <lineage>
        <taxon>Eukaryota</taxon>
        <taxon>Viridiplantae</taxon>
        <taxon>Streptophyta</taxon>
        <taxon>Embryophyta</taxon>
        <taxon>Tracheophyta</taxon>
        <taxon>Spermatophyta</taxon>
        <taxon>Magnoliopsida</taxon>
        <taxon>Liliopsida</taxon>
        <taxon>Asparagales</taxon>
        <taxon>Orchidaceae</taxon>
        <taxon>Apostasioideae</taxon>
        <taxon>Apostasia</taxon>
    </lineage>
</organism>
<dbReference type="NCBIfam" id="TIGR00756">
    <property type="entry name" value="PPR"/>
    <property type="match status" value="6"/>
</dbReference>
<gene>
    <name evidence="5" type="ORF">AXF42_Ash007002</name>
</gene>
<dbReference type="InterPro" id="IPR033443">
    <property type="entry name" value="PROP1-like_PPR_dom"/>
</dbReference>
<dbReference type="OrthoDB" id="185373at2759"/>
<protein>
    <submittedName>
        <fullName evidence="5">Pentatricopeptide repeat-containing protein</fullName>
        <ecNumber evidence="5">2.1.1.204</ecNumber>
    </submittedName>
</protein>
<dbReference type="EMBL" id="KZ451886">
    <property type="protein sequence ID" value="PKA66305.1"/>
    <property type="molecule type" value="Genomic_DNA"/>
</dbReference>
<dbReference type="EC" id="2.1.1.204" evidence="5"/>
<feature type="repeat" description="PPR" evidence="3">
    <location>
        <begin position="279"/>
        <end position="313"/>
    </location>
</feature>
<dbReference type="InterPro" id="IPR002885">
    <property type="entry name" value="PPR_rpt"/>
</dbReference>
<evidence type="ECO:0000256" key="2">
    <source>
        <dbReference type="ARBA" id="ARBA00022737"/>
    </source>
</evidence>
<feature type="repeat" description="PPR" evidence="3">
    <location>
        <begin position="244"/>
        <end position="278"/>
    </location>
</feature>
<dbReference type="Pfam" id="PF17177">
    <property type="entry name" value="PPR_long"/>
    <property type="match status" value="1"/>
</dbReference>
<dbReference type="Gene3D" id="1.25.40.10">
    <property type="entry name" value="Tetratricopeptide repeat domain"/>
    <property type="match status" value="4"/>
</dbReference>
<keyword evidence="5" id="KW-0489">Methyltransferase</keyword>
<dbReference type="GO" id="GO:0008168">
    <property type="term" value="F:methyltransferase activity"/>
    <property type="evidence" value="ECO:0007669"/>
    <property type="project" value="UniProtKB-KW"/>
</dbReference>
<feature type="repeat" description="PPR" evidence="3">
    <location>
        <begin position="349"/>
        <end position="383"/>
    </location>
</feature>
<evidence type="ECO:0000256" key="3">
    <source>
        <dbReference type="PROSITE-ProRule" id="PRU00708"/>
    </source>
</evidence>
<feature type="repeat" description="PPR" evidence="3">
    <location>
        <begin position="520"/>
        <end position="554"/>
    </location>
</feature>
<feature type="repeat" description="PPR" evidence="3">
    <location>
        <begin position="455"/>
        <end position="489"/>
    </location>
</feature>
<name>A0A2I0BER9_9ASPA</name>
<dbReference type="GO" id="GO:0032259">
    <property type="term" value="P:methylation"/>
    <property type="evidence" value="ECO:0007669"/>
    <property type="project" value="UniProtKB-KW"/>
</dbReference>
<feature type="domain" description="PROP1-like PPR" evidence="4">
    <location>
        <begin position="248"/>
        <end position="393"/>
    </location>
</feature>
<evidence type="ECO:0000313" key="6">
    <source>
        <dbReference type="Proteomes" id="UP000236161"/>
    </source>
</evidence>
<keyword evidence="2" id="KW-0677">Repeat</keyword>
<dbReference type="PANTHER" id="PTHR47447:SF17">
    <property type="entry name" value="OS12G0638900 PROTEIN"/>
    <property type="match status" value="1"/>
</dbReference>
<keyword evidence="6" id="KW-1185">Reference proteome</keyword>